<proteinExistence type="predicted"/>
<evidence type="ECO:0000313" key="3">
    <source>
        <dbReference type="Proteomes" id="UP000095283"/>
    </source>
</evidence>
<reference evidence="4" key="1">
    <citation type="submission" date="2016-11" db="UniProtKB">
        <authorList>
            <consortium name="WormBaseParasite"/>
        </authorList>
    </citation>
    <scope>IDENTIFICATION</scope>
</reference>
<dbReference type="AlphaFoldDB" id="A0A1I7WIB1"/>
<evidence type="ECO:0000313" key="4">
    <source>
        <dbReference type="WBParaSite" id="Hba_04750"/>
    </source>
</evidence>
<keyword evidence="2" id="KW-0812">Transmembrane</keyword>
<feature type="region of interest" description="Disordered" evidence="1">
    <location>
        <begin position="1"/>
        <end position="20"/>
    </location>
</feature>
<organism evidence="3 4">
    <name type="scientific">Heterorhabditis bacteriophora</name>
    <name type="common">Entomopathogenic nematode worm</name>
    <dbReference type="NCBI Taxonomy" id="37862"/>
    <lineage>
        <taxon>Eukaryota</taxon>
        <taxon>Metazoa</taxon>
        <taxon>Ecdysozoa</taxon>
        <taxon>Nematoda</taxon>
        <taxon>Chromadorea</taxon>
        <taxon>Rhabditida</taxon>
        <taxon>Rhabditina</taxon>
        <taxon>Rhabditomorpha</taxon>
        <taxon>Strongyloidea</taxon>
        <taxon>Heterorhabditidae</taxon>
        <taxon>Heterorhabditis</taxon>
    </lineage>
</organism>
<dbReference type="WBParaSite" id="Hba_04750">
    <property type="protein sequence ID" value="Hba_04750"/>
    <property type="gene ID" value="Hba_04750"/>
</dbReference>
<evidence type="ECO:0000256" key="1">
    <source>
        <dbReference type="SAM" id="MobiDB-lite"/>
    </source>
</evidence>
<sequence length="130" mass="14796">MESTNTPEFVEADRNSTTGKTIPERNNCISDTHYSCEHRLTLQTIDYLTISGVKKITSLMKPFVSFLSILPNYNFSHNNRIIIVNVSLQLLLLSLLVITSKQLRLTWQALCTTRRLNSYTVGGVSTSFFY</sequence>
<keyword evidence="2" id="KW-1133">Transmembrane helix</keyword>
<keyword evidence="2" id="KW-0472">Membrane</keyword>
<feature type="transmembrane region" description="Helical" evidence="2">
    <location>
        <begin position="81"/>
        <end position="98"/>
    </location>
</feature>
<evidence type="ECO:0000256" key="2">
    <source>
        <dbReference type="SAM" id="Phobius"/>
    </source>
</evidence>
<accession>A0A1I7WIB1</accession>
<protein>
    <submittedName>
        <fullName evidence="4">Transmembrane protein</fullName>
    </submittedName>
</protein>
<dbReference type="Proteomes" id="UP000095283">
    <property type="component" value="Unplaced"/>
</dbReference>
<name>A0A1I7WIB1_HETBA</name>
<keyword evidence="3" id="KW-1185">Reference proteome</keyword>